<keyword evidence="8 14" id="KW-0833">Ubl conjugation pathway</keyword>
<dbReference type="EMBL" id="KQ965736">
    <property type="protein sequence ID" value="KXS20295.1"/>
    <property type="molecule type" value="Genomic_DNA"/>
</dbReference>
<feature type="coiled-coil region" evidence="15">
    <location>
        <begin position="76"/>
        <end position="103"/>
    </location>
</feature>
<dbReference type="UniPathway" id="UPA00143"/>
<comment type="similarity">
    <text evidence="4 14">Belongs to the BRE1 family.</text>
</comment>
<dbReference type="SUPFAM" id="SSF57850">
    <property type="entry name" value="RING/U-box"/>
    <property type="match status" value="1"/>
</dbReference>
<dbReference type="InterPro" id="IPR013083">
    <property type="entry name" value="Znf_RING/FYVE/PHD"/>
</dbReference>
<keyword evidence="6 14" id="KW-0479">Metal-binding</keyword>
<evidence type="ECO:0000256" key="4">
    <source>
        <dbReference type="ARBA" id="ARBA00005555"/>
    </source>
</evidence>
<keyword evidence="19" id="KW-1185">Reference proteome</keyword>
<dbReference type="Pfam" id="PF00097">
    <property type="entry name" value="zf-C3HC4"/>
    <property type="match status" value="1"/>
</dbReference>
<dbReference type="GO" id="GO:0033503">
    <property type="term" value="C:HULC complex"/>
    <property type="evidence" value="ECO:0007669"/>
    <property type="project" value="TreeGrafter"/>
</dbReference>
<keyword evidence="7 13" id="KW-0863">Zinc-finger</keyword>
<dbReference type="Pfam" id="PF26052">
    <property type="entry name" value="BRE1B"/>
    <property type="match status" value="1"/>
</dbReference>
<dbReference type="GO" id="GO:0016567">
    <property type="term" value="P:protein ubiquitination"/>
    <property type="evidence" value="ECO:0007669"/>
    <property type="project" value="UniProtKB-UniRule"/>
</dbReference>
<evidence type="ECO:0000256" key="15">
    <source>
        <dbReference type="SAM" id="Coils"/>
    </source>
</evidence>
<dbReference type="GO" id="GO:0005634">
    <property type="term" value="C:nucleus"/>
    <property type="evidence" value="ECO:0007669"/>
    <property type="project" value="UniProtKB-SubCell"/>
</dbReference>
<dbReference type="OrthoDB" id="10266039at2759"/>
<dbReference type="PROSITE" id="PS00518">
    <property type="entry name" value="ZF_RING_1"/>
    <property type="match status" value="1"/>
</dbReference>
<dbReference type="Gene3D" id="3.30.40.10">
    <property type="entry name" value="Zinc/RING finger domain, C3HC4 (zinc finger)"/>
    <property type="match status" value="1"/>
</dbReference>
<evidence type="ECO:0000256" key="6">
    <source>
        <dbReference type="ARBA" id="ARBA00022723"/>
    </source>
</evidence>
<dbReference type="PROSITE" id="PS50089">
    <property type="entry name" value="ZF_RING_2"/>
    <property type="match status" value="1"/>
</dbReference>
<dbReference type="CDD" id="cd16499">
    <property type="entry name" value="RING-HC_Bre1-like"/>
    <property type="match status" value="1"/>
</dbReference>
<evidence type="ECO:0000256" key="14">
    <source>
        <dbReference type="RuleBase" id="RU365038"/>
    </source>
</evidence>
<comment type="catalytic activity">
    <reaction evidence="1 14">
        <text>S-ubiquitinyl-[E2 ubiquitin-conjugating enzyme]-L-cysteine + [acceptor protein]-L-lysine = [E2 ubiquitin-conjugating enzyme]-L-cysteine + N(6)-ubiquitinyl-[acceptor protein]-L-lysine.</text>
        <dbReference type="EC" id="2.3.2.27"/>
    </reaction>
</comment>
<dbReference type="PANTHER" id="PTHR23163">
    <property type="entry name" value="RING FINGER PROTEIN-RELATED"/>
    <property type="match status" value="1"/>
</dbReference>
<comment type="pathway">
    <text evidence="3 14">Protein modification; protein ubiquitination.</text>
</comment>
<proteinExistence type="inferred from homology"/>
<evidence type="ECO:0000259" key="17">
    <source>
        <dbReference type="PROSITE" id="PS50089"/>
    </source>
</evidence>
<feature type="compositionally biased region" description="Basic and acidic residues" evidence="16">
    <location>
        <begin position="281"/>
        <end position="307"/>
    </location>
</feature>
<dbReference type="PANTHER" id="PTHR23163:SF0">
    <property type="entry name" value="E3 UBIQUITIN-PROTEIN LIGASE BRE1"/>
    <property type="match status" value="1"/>
</dbReference>
<dbReference type="OMA" id="YRQMQEY"/>
<dbReference type="Pfam" id="PF08647">
    <property type="entry name" value="BRE1"/>
    <property type="match status" value="1"/>
</dbReference>
<evidence type="ECO:0000256" key="10">
    <source>
        <dbReference type="ARBA" id="ARBA00022853"/>
    </source>
</evidence>
<keyword evidence="10 14" id="KW-0156">Chromatin regulator</keyword>
<dbReference type="GO" id="GO:0006325">
    <property type="term" value="P:chromatin organization"/>
    <property type="evidence" value="ECO:0007669"/>
    <property type="project" value="UniProtKB-KW"/>
</dbReference>
<evidence type="ECO:0000256" key="12">
    <source>
        <dbReference type="ARBA" id="ARBA00023242"/>
    </source>
</evidence>
<evidence type="ECO:0000256" key="2">
    <source>
        <dbReference type="ARBA" id="ARBA00004123"/>
    </source>
</evidence>
<feature type="coiled-coil region" evidence="15">
    <location>
        <begin position="683"/>
        <end position="780"/>
    </location>
</feature>
<name>A0A139AUX2_GONPJ</name>
<evidence type="ECO:0000256" key="9">
    <source>
        <dbReference type="ARBA" id="ARBA00022833"/>
    </source>
</evidence>
<feature type="compositionally biased region" description="Basic and acidic residues" evidence="16">
    <location>
        <begin position="40"/>
        <end position="60"/>
    </location>
</feature>
<dbReference type="Proteomes" id="UP000070544">
    <property type="component" value="Unassembled WGS sequence"/>
</dbReference>
<evidence type="ECO:0000313" key="19">
    <source>
        <dbReference type="Proteomes" id="UP000070544"/>
    </source>
</evidence>
<evidence type="ECO:0000256" key="7">
    <source>
        <dbReference type="ARBA" id="ARBA00022771"/>
    </source>
</evidence>
<sequence>MDYERKRRTPPDGEEDDGHGSGHRNQSSSQHRRKLQRVSSSDEEKDNGGSRRGDKEKGGAEDMLLSFQKDAIFRQMSEYKRLLHRAESRVSSLENQNKEIDDAYAHLASFWTQLHTNLNALLFDLKIASSSLPDTTSPTRSYPNLPHLSSSAFPAFVRDSLASVTSTTNEVRNEVSKVVRAREDTEARVANVGQNASTATTALLRDENARLLNLRSQLTSELATIRATHGTCSARIAELESRLETAEQREEDIKERIDEAEEERRKSERRVERWRKEVEKVRKEAPLARDGPVKKESEGPVKEEKLPVETPTADPGSIDSVIAERRLSDIHALQKENAKLRAEIDDVKVKLTVFSDDRIPETSPYRALAAQLAHVRSESERDRLALDKALKEVEELKGERRRLREQLETEEQSHRRSLESELRRLEADLVRLRGERDNAQQTLALRAAKDNAEIIQNHEIRVLANSRKDRIVALEAEVQRLRMRAAANAGDSALFKLAEQTATDEEAIKHLQERIVEYEAKIAGLTSAIRAYEETTKEKSILLVQDQLRKEIAQLRIELQQYEDVVGPISSLTDPGLAAELTGKLRKSEARVKELEEQLEQSKQMETTLLTEIDSTGRAWSLLEEQNSRKVLDLTEKEEHVIRALADRTKAEVKLIAESKRATSYQNMAQALKRQSEKQLEVRRKGEDAMRNLEQQLALLEKENAAKDTVIETHRRKATESIQMLNEVRDRLEKDRSKLEGLLATLKEKTQNLEMEIAVRRDLEEELFRLNKRVESLSRNDSGNDSEVQKQLDECKALLTCTSCKQRLKDHVLLRCMHTFCKQCIDTVYESRQRKCPSCGLAFAQTDVKQIFL</sequence>
<dbReference type="InterPro" id="IPR058642">
    <property type="entry name" value="BRE1A/B-like_dom"/>
</dbReference>
<dbReference type="InterPro" id="IPR018957">
    <property type="entry name" value="Znf_C3HC4_RING-type"/>
</dbReference>
<dbReference type="InterPro" id="IPR013956">
    <property type="entry name" value="E3_ubiquit_lig_Bre1"/>
</dbReference>
<protein>
    <recommendedName>
        <fullName evidence="14">E3 ubiquitin protein ligase</fullName>
        <ecNumber evidence="14">2.3.2.27</ecNumber>
    </recommendedName>
</protein>
<dbReference type="GO" id="GO:0061630">
    <property type="term" value="F:ubiquitin protein ligase activity"/>
    <property type="evidence" value="ECO:0007669"/>
    <property type="project" value="UniProtKB-EC"/>
</dbReference>
<accession>A0A139AUX2</accession>
<evidence type="ECO:0000256" key="3">
    <source>
        <dbReference type="ARBA" id="ARBA00004906"/>
    </source>
</evidence>
<keyword evidence="11 14" id="KW-0175">Coiled coil</keyword>
<reference evidence="18 19" key="1">
    <citation type="journal article" date="2015" name="Genome Biol. Evol.">
        <title>Phylogenomic analyses indicate that early fungi evolved digesting cell walls of algal ancestors of land plants.</title>
        <authorList>
            <person name="Chang Y."/>
            <person name="Wang S."/>
            <person name="Sekimoto S."/>
            <person name="Aerts A.L."/>
            <person name="Choi C."/>
            <person name="Clum A."/>
            <person name="LaButti K.M."/>
            <person name="Lindquist E.A."/>
            <person name="Yee Ngan C."/>
            <person name="Ohm R.A."/>
            <person name="Salamov A.A."/>
            <person name="Grigoriev I.V."/>
            <person name="Spatafora J.W."/>
            <person name="Berbee M.L."/>
        </authorList>
    </citation>
    <scope>NUCLEOTIDE SEQUENCE [LARGE SCALE GENOMIC DNA]</scope>
    <source>
        <strain evidence="18 19">JEL478</strain>
    </source>
</reference>
<dbReference type="EC" id="2.3.2.27" evidence="14"/>
<evidence type="ECO:0000313" key="18">
    <source>
        <dbReference type="EMBL" id="KXS20295.1"/>
    </source>
</evidence>
<dbReference type="AlphaFoldDB" id="A0A139AUX2"/>
<evidence type="ECO:0000256" key="1">
    <source>
        <dbReference type="ARBA" id="ARBA00000900"/>
    </source>
</evidence>
<organism evidence="18 19">
    <name type="scientific">Gonapodya prolifera (strain JEL478)</name>
    <name type="common">Monoblepharis prolifera</name>
    <dbReference type="NCBI Taxonomy" id="1344416"/>
    <lineage>
        <taxon>Eukaryota</taxon>
        <taxon>Fungi</taxon>
        <taxon>Fungi incertae sedis</taxon>
        <taxon>Chytridiomycota</taxon>
        <taxon>Chytridiomycota incertae sedis</taxon>
        <taxon>Monoblepharidomycetes</taxon>
        <taxon>Monoblepharidales</taxon>
        <taxon>Gonapodyaceae</taxon>
        <taxon>Gonapodya</taxon>
    </lineage>
</organism>
<dbReference type="InterPro" id="IPR017907">
    <property type="entry name" value="Znf_RING_CS"/>
</dbReference>
<feature type="coiled-coil region" evidence="15">
    <location>
        <begin position="379"/>
        <end position="612"/>
    </location>
</feature>
<evidence type="ECO:0000256" key="8">
    <source>
        <dbReference type="ARBA" id="ARBA00022786"/>
    </source>
</evidence>
<dbReference type="SMART" id="SM00184">
    <property type="entry name" value="RING"/>
    <property type="match status" value="1"/>
</dbReference>
<keyword evidence="5 14" id="KW-0808">Transferase</keyword>
<keyword evidence="9 14" id="KW-0862">Zinc</keyword>
<feature type="coiled-coil region" evidence="15">
    <location>
        <begin position="323"/>
        <end position="350"/>
    </location>
</feature>
<evidence type="ECO:0000256" key="13">
    <source>
        <dbReference type="PROSITE-ProRule" id="PRU00175"/>
    </source>
</evidence>
<gene>
    <name evidence="18" type="ORF">M427DRAFT_52524</name>
</gene>
<dbReference type="InterPro" id="IPR001841">
    <property type="entry name" value="Znf_RING"/>
</dbReference>
<feature type="region of interest" description="Disordered" evidence="16">
    <location>
        <begin position="1"/>
        <end position="60"/>
    </location>
</feature>
<comment type="subcellular location">
    <subcellularLocation>
        <location evidence="2 14">Nucleus</location>
    </subcellularLocation>
</comment>
<feature type="domain" description="RING-type" evidence="17">
    <location>
        <begin position="801"/>
        <end position="839"/>
    </location>
</feature>
<feature type="region of interest" description="Disordered" evidence="16">
    <location>
        <begin position="281"/>
        <end position="317"/>
    </location>
</feature>
<keyword evidence="12 14" id="KW-0539">Nucleus</keyword>
<dbReference type="GO" id="GO:0008270">
    <property type="term" value="F:zinc ion binding"/>
    <property type="evidence" value="ECO:0007669"/>
    <property type="project" value="UniProtKB-KW"/>
</dbReference>
<evidence type="ECO:0000256" key="5">
    <source>
        <dbReference type="ARBA" id="ARBA00022679"/>
    </source>
</evidence>
<evidence type="ECO:0000256" key="16">
    <source>
        <dbReference type="SAM" id="MobiDB-lite"/>
    </source>
</evidence>
<evidence type="ECO:0000256" key="11">
    <source>
        <dbReference type="ARBA" id="ARBA00023054"/>
    </source>
</evidence>
<dbReference type="STRING" id="1344416.A0A139AUX2"/>